<dbReference type="Gene3D" id="1.10.101.10">
    <property type="entry name" value="PGBD-like superfamily/PGBD"/>
    <property type="match status" value="2"/>
</dbReference>
<keyword evidence="3" id="KW-0378">Hydrolase</keyword>
<dbReference type="PROSITE" id="PS51935">
    <property type="entry name" value="NLPC_P60"/>
    <property type="match status" value="1"/>
</dbReference>
<dbReference type="Proteomes" id="UP001500909">
    <property type="component" value="Unassembled WGS sequence"/>
</dbReference>
<evidence type="ECO:0000256" key="2">
    <source>
        <dbReference type="ARBA" id="ARBA00022670"/>
    </source>
</evidence>
<dbReference type="SUPFAM" id="SSF54001">
    <property type="entry name" value="Cysteine proteinases"/>
    <property type="match status" value="1"/>
</dbReference>
<reference evidence="8" key="1">
    <citation type="journal article" date="2019" name="Int. J. Syst. Evol. Microbiol.">
        <title>The Global Catalogue of Microorganisms (GCM) 10K type strain sequencing project: providing services to taxonomists for standard genome sequencing and annotation.</title>
        <authorList>
            <consortium name="The Broad Institute Genomics Platform"/>
            <consortium name="The Broad Institute Genome Sequencing Center for Infectious Disease"/>
            <person name="Wu L."/>
            <person name="Ma J."/>
        </authorList>
    </citation>
    <scope>NUCLEOTIDE SEQUENCE [LARGE SCALE GENOMIC DNA]</scope>
    <source>
        <strain evidence="8">JCM 4805</strain>
    </source>
</reference>
<organism evidence="7 8">
    <name type="scientific">Streptomyces olivaceiscleroticus</name>
    <dbReference type="NCBI Taxonomy" id="68245"/>
    <lineage>
        <taxon>Bacteria</taxon>
        <taxon>Bacillati</taxon>
        <taxon>Actinomycetota</taxon>
        <taxon>Actinomycetes</taxon>
        <taxon>Kitasatosporales</taxon>
        <taxon>Streptomycetaceae</taxon>
        <taxon>Streptomyces</taxon>
    </lineage>
</organism>
<evidence type="ECO:0000256" key="4">
    <source>
        <dbReference type="ARBA" id="ARBA00022807"/>
    </source>
</evidence>
<dbReference type="InterPro" id="IPR038765">
    <property type="entry name" value="Papain-like_cys_pep_sf"/>
</dbReference>
<feature type="domain" description="NlpC/P60" evidence="6">
    <location>
        <begin position="123"/>
        <end position="253"/>
    </location>
</feature>
<keyword evidence="4" id="KW-0788">Thiol protease</keyword>
<evidence type="ECO:0000313" key="8">
    <source>
        <dbReference type="Proteomes" id="UP001500909"/>
    </source>
</evidence>
<dbReference type="InterPro" id="IPR047763">
    <property type="entry name" value="PG_bind_dom_phiBT1-type"/>
</dbReference>
<dbReference type="SUPFAM" id="SSF47090">
    <property type="entry name" value="PGBD-like"/>
    <property type="match status" value="2"/>
</dbReference>
<gene>
    <name evidence="7" type="ORF">GCM10010361_16130</name>
</gene>
<protein>
    <submittedName>
        <fullName evidence="7">Peptidoglycan-binding protein</fullName>
    </submittedName>
</protein>
<dbReference type="InterPro" id="IPR036366">
    <property type="entry name" value="PGBDSf"/>
</dbReference>
<evidence type="ECO:0000256" key="5">
    <source>
        <dbReference type="SAM" id="MobiDB-lite"/>
    </source>
</evidence>
<dbReference type="InterPro" id="IPR000064">
    <property type="entry name" value="NLP_P60_dom"/>
</dbReference>
<keyword evidence="8" id="KW-1185">Reference proteome</keyword>
<accession>A0ABP3JGF1</accession>
<evidence type="ECO:0000256" key="3">
    <source>
        <dbReference type="ARBA" id="ARBA00022801"/>
    </source>
</evidence>
<feature type="region of interest" description="Disordered" evidence="5">
    <location>
        <begin position="87"/>
        <end position="113"/>
    </location>
</feature>
<name>A0ABP3JGF1_9ACTN</name>
<evidence type="ECO:0000259" key="6">
    <source>
        <dbReference type="PROSITE" id="PS51935"/>
    </source>
</evidence>
<sequence>MTVPLFVEFEPADDCPCAGCAQERRTLAHSRLRDGGHPAAHGARRALMLAAAAGTVLATPAADGLTADALPDAGPATRPAVDVGPATRPAVDAEPATAPQGQVSGLYGATGSGRARPVAELRHTTRTEIIARAKTWIAARVPYNMNGHWSDGYRADCSGFVSMAWGLGSSQWTGSLGRYAVRITKDELAPGDILLYHNVANPSVGSHVTIFGGWANAAHTKYVAYELAPGHARKRVTPYAYWSNATKYVPYRYRGLTGGGLPDTGLPEGVPGAFPGLGHFGPGADNSWVTRLGKLLVARGGSGFYRSGPGPRWTVADRDATRAFQRAQGWRGAAADGIPGPDTWAYLIGGKGRDIHGAAAGTESGGFPGARHFRPGAAGTHVTQLGRQLVKKGYGEHYLSGPGPRWTEADRRNVEAFQRAQGWRGREADGYPGPETWRRLFR</sequence>
<evidence type="ECO:0000256" key="1">
    <source>
        <dbReference type="ARBA" id="ARBA00007074"/>
    </source>
</evidence>
<proteinExistence type="inferred from homology"/>
<dbReference type="Gene3D" id="3.90.1720.10">
    <property type="entry name" value="endopeptidase domain like (from Nostoc punctiforme)"/>
    <property type="match status" value="1"/>
</dbReference>
<comment type="similarity">
    <text evidence="1">Belongs to the peptidase C40 family.</text>
</comment>
<comment type="caution">
    <text evidence="7">The sequence shown here is derived from an EMBL/GenBank/DDBJ whole genome shotgun (WGS) entry which is preliminary data.</text>
</comment>
<evidence type="ECO:0000313" key="7">
    <source>
        <dbReference type="EMBL" id="GAA0452824.1"/>
    </source>
</evidence>
<dbReference type="InterPro" id="IPR036365">
    <property type="entry name" value="PGBD-like_sf"/>
</dbReference>
<keyword evidence="2" id="KW-0645">Protease</keyword>
<dbReference type="EMBL" id="BAAABY010000010">
    <property type="protein sequence ID" value="GAA0452824.1"/>
    <property type="molecule type" value="Genomic_DNA"/>
</dbReference>
<dbReference type="RefSeq" id="WP_346094141.1">
    <property type="nucleotide sequence ID" value="NZ_BAAABY010000010.1"/>
</dbReference>
<dbReference type="NCBIfam" id="NF038080">
    <property type="entry name" value="PG_bind_siph"/>
    <property type="match status" value="2"/>
</dbReference>